<dbReference type="Gene3D" id="1.10.260.40">
    <property type="entry name" value="lambda repressor-like DNA-binding domains"/>
    <property type="match status" value="1"/>
</dbReference>
<organism evidence="1 2">
    <name type="scientific">Natronosporangium hydrolyticum</name>
    <dbReference type="NCBI Taxonomy" id="2811111"/>
    <lineage>
        <taxon>Bacteria</taxon>
        <taxon>Bacillati</taxon>
        <taxon>Actinomycetota</taxon>
        <taxon>Actinomycetes</taxon>
        <taxon>Micromonosporales</taxon>
        <taxon>Micromonosporaceae</taxon>
        <taxon>Natronosporangium</taxon>
    </lineage>
</organism>
<evidence type="ECO:0000313" key="2">
    <source>
        <dbReference type="Proteomes" id="UP000662857"/>
    </source>
</evidence>
<evidence type="ECO:0000313" key="1">
    <source>
        <dbReference type="EMBL" id="QSB14034.1"/>
    </source>
</evidence>
<dbReference type="KEGG" id="nhy:JQS43_21225"/>
<accession>A0A895Y8H8</accession>
<dbReference type="GO" id="GO:0003677">
    <property type="term" value="F:DNA binding"/>
    <property type="evidence" value="ECO:0007669"/>
    <property type="project" value="InterPro"/>
</dbReference>
<proteinExistence type="predicted"/>
<dbReference type="EMBL" id="CP070499">
    <property type="protein sequence ID" value="QSB14034.1"/>
    <property type="molecule type" value="Genomic_DNA"/>
</dbReference>
<dbReference type="AlphaFoldDB" id="A0A895Y8H8"/>
<protein>
    <submittedName>
        <fullName evidence="1">XRE family transcriptional regulator</fullName>
    </submittedName>
</protein>
<name>A0A895Y8H8_9ACTN</name>
<keyword evidence="2" id="KW-1185">Reference proteome</keyword>
<sequence length="250" mass="27840">MKHPLTRALHSAGLRPADIAARLAVDPKTVERWLAGRVPYPRHRAALLKLTGWQARDLWPQLAPPATSETAADEIRVIYPNRAAVPVDAWHRLFAAATREISIIAYSGLFLAEDAAILRLLRDKARAGVRVRIALGDPTGRHAAQRGSEEGIHDILATRIHHALILYRPVVDEPGLCLRLHDTVLYNSIYRADDQLLVNTHTHGCPASHAPVLHLHRRHTEGMAATYLEAFERIWAAARDPEPAAPARRR</sequence>
<dbReference type="CDD" id="cd00138">
    <property type="entry name" value="PLDc_SF"/>
    <property type="match status" value="1"/>
</dbReference>
<reference evidence="1" key="1">
    <citation type="submission" date="2021-02" db="EMBL/GenBank/DDBJ databases">
        <title>Natrosporangium hydrolyticum gen. nov., sp. nov, a haloalkaliphilic actinobacterium from a soda solonchak soil.</title>
        <authorList>
            <person name="Sorokin D.Y."/>
            <person name="Khijniak T.V."/>
            <person name="Zakharycheva A.P."/>
            <person name="Boueva O.V."/>
            <person name="Ariskina E.V."/>
            <person name="Hahnke R.L."/>
            <person name="Bunk B."/>
            <person name="Sproer C."/>
            <person name="Schumann P."/>
            <person name="Evtushenko L.I."/>
            <person name="Kublanov I.V."/>
        </authorList>
    </citation>
    <scope>NUCLEOTIDE SEQUENCE</scope>
    <source>
        <strain evidence="1">DSM 106523</strain>
    </source>
</reference>
<dbReference type="SUPFAM" id="SSF56024">
    <property type="entry name" value="Phospholipase D/nuclease"/>
    <property type="match status" value="1"/>
</dbReference>
<gene>
    <name evidence="1" type="ORF">JQS43_21225</name>
</gene>
<dbReference type="RefSeq" id="WP_239676150.1">
    <property type="nucleotide sequence ID" value="NZ_CP070499.1"/>
</dbReference>
<dbReference type="InterPro" id="IPR010982">
    <property type="entry name" value="Lambda_DNA-bd_dom_sf"/>
</dbReference>
<dbReference type="Proteomes" id="UP000662857">
    <property type="component" value="Chromosome"/>
</dbReference>